<dbReference type="PROSITE" id="PS00678">
    <property type="entry name" value="WD_REPEATS_1"/>
    <property type="match status" value="1"/>
</dbReference>
<dbReference type="InterPro" id="IPR036322">
    <property type="entry name" value="WD40_repeat_dom_sf"/>
</dbReference>
<dbReference type="SMART" id="SM00320">
    <property type="entry name" value="WD40"/>
    <property type="match status" value="7"/>
</dbReference>
<dbReference type="STRING" id="1123037.GCA_000425305_03324"/>
<dbReference type="AlphaFoldDB" id="A0A5C7B3E8"/>
<dbReference type="InterPro" id="IPR015943">
    <property type="entry name" value="WD40/YVTN_repeat-like_dom_sf"/>
</dbReference>
<evidence type="ECO:0000256" key="4">
    <source>
        <dbReference type="PROSITE-ProRule" id="PRU00221"/>
    </source>
</evidence>
<dbReference type="PRINTS" id="PR00320">
    <property type="entry name" value="GPROTEINBRPT"/>
</dbReference>
<dbReference type="InterPro" id="IPR019775">
    <property type="entry name" value="WD40_repeat_CS"/>
</dbReference>
<evidence type="ECO:0000256" key="1">
    <source>
        <dbReference type="ARBA" id="ARBA00022574"/>
    </source>
</evidence>
<reference evidence="5 6" key="1">
    <citation type="submission" date="2019-08" db="EMBL/GenBank/DDBJ databases">
        <title>Genome of Psychroserpens burtonensis ACAM 167.</title>
        <authorList>
            <person name="Bowman J.P."/>
        </authorList>
    </citation>
    <scope>NUCLEOTIDE SEQUENCE [LARGE SCALE GENOMIC DNA]</scope>
    <source>
        <strain evidence="5 6">ACAM 167</strain>
    </source>
</reference>
<dbReference type="InterPro" id="IPR001680">
    <property type="entry name" value="WD40_rpt"/>
</dbReference>
<evidence type="ECO:0000256" key="2">
    <source>
        <dbReference type="ARBA" id="ARBA00022737"/>
    </source>
</evidence>
<dbReference type="InterPro" id="IPR020472">
    <property type="entry name" value="WD40_PAC1"/>
</dbReference>
<feature type="repeat" description="WD" evidence="4">
    <location>
        <begin position="200"/>
        <end position="231"/>
    </location>
</feature>
<dbReference type="PANTHER" id="PTHR22848">
    <property type="entry name" value="WD40 REPEAT PROTEIN"/>
    <property type="match status" value="1"/>
</dbReference>
<feature type="repeat" description="WD" evidence="4">
    <location>
        <begin position="279"/>
        <end position="315"/>
    </location>
</feature>
<evidence type="ECO:0000313" key="5">
    <source>
        <dbReference type="EMBL" id="TXE15493.1"/>
    </source>
</evidence>
<dbReference type="OrthoDB" id="933690at2"/>
<protein>
    <recommendedName>
        <fullName evidence="3">WD40 repeat-containing protein SMU1</fullName>
    </recommendedName>
</protein>
<dbReference type="SUPFAM" id="SSF50978">
    <property type="entry name" value="WD40 repeat-like"/>
    <property type="match status" value="1"/>
</dbReference>
<organism evidence="5 6">
    <name type="scientific">Psychroserpens burtonensis</name>
    <dbReference type="NCBI Taxonomy" id="49278"/>
    <lineage>
        <taxon>Bacteria</taxon>
        <taxon>Pseudomonadati</taxon>
        <taxon>Bacteroidota</taxon>
        <taxon>Flavobacteriia</taxon>
        <taxon>Flavobacteriales</taxon>
        <taxon>Flavobacteriaceae</taxon>
        <taxon>Psychroserpens</taxon>
    </lineage>
</organism>
<feature type="repeat" description="WD" evidence="4">
    <location>
        <begin position="232"/>
        <end position="273"/>
    </location>
</feature>
<dbReference type="PROSITE" id="PS50082">
    <property type="entry name" value="WD_REPEATS_2"/>
    <property type="match status" value="4"/>
</dbReference>
<proteinExistence type="predicted"/>
<keyword evidence="6" id="KW-1185">Reference proteome</keyword>
<keyword evidence="2" id="KW-0677">Repeat</keyword>
<keyword evidence="1 4" id="KW-0853">WD repeat</keyword>
<dbReference type="Gene3D" id="2.130.10.10">
    <property type="entry name" value="YVTN repeat-like/Quinoprotein amine dehydrogenase"/>
    <property type="match status" value="2"/>
</dbReference>
<dbReference type="RefSeq" id="WP_084142335.1">
    <property type="nucleotide sequence ID" value="NZ_VOSB01000031.1"/>
</dbReference>
<accession>A0A5C7B3E8</accession>
<feature type="repeat" description="WD" evidence="4">
    <location>
        <begin position="17"/>
        <end position="58"/>
    </location>
</feature>
<comment type="caution">
    <text evidence="5">The sequence shown here is derived from an EMBL/GenBank/DDBJ whole genome shotgun (WGS) entry which is preliminary data.</text>
</comment>
<dbReference type="CDD" id="cd00200">
    <property type="entry name" value="WD40"/>
    <property type="match status" value="1"/>
</dbReference>
<dbReference type="EMBL" id="VOSB01000031">
    <property type="protein sequence ID" value="TXE15493.1"/>
    <property type="molecule type" value="Genomic_DNA"/>
</dbReference>
<sequence>MKTIKEMTIDVKHIATLTGHSGCVYAMDKGFSEHTIFTGGSDRFIALWNLETLQAEKFSAALPAPIYTICHIPEKNILLAGTTTGSIHILDLEKKEEIKILQHHQAPVFDIKYSLKTNCFYTAGGDGNFAVCDLDTLSLLKMKKLSQKKVRSIDFNDTTSEVAVALGDSNILIFDRHTLEYKKDFIAHQLAEKVVGANIVRYSPDGKFLLTGGRDAHLKIWKVGDYELVKSIPAHNWAIYDIVFNPDTTLFATASRDKTIKIWDAKTYQILRRIRKENFEAHTHSVNKLIWSTYHNYLVSVGDDKMVMIREVNRK</sequence>
<dbReference type="GO" id="GO:0000398">
    <property type="term" value="P:mRNA splicing, via spliceosome"/>
    <property type="evidence" value="ECO:0007669"/>
    <property type="project" value="InterPro"/>
</dbReference>
<evidence type="ECO:0000313" key="6">
    <source>
        <dbReference type="Proteomes" id="UP000321938"/>
    </source>
</evidence>
<dbReference type="Pfam" id="PF00400">
    <property type="entry name" value="WD40"/>
    <property type="match status" value="4"/>
</dbReference>
<name>A0A5C7B3E8_9FLAO</name>
<evidence type="ECO:0000256" key="3">
    <source>
        <dbReference type="ARBA" id="ARBA00026184"/>
    </source>
</evidence>
<dbReference type="PROSITE" id="PS50294">
    <property type="entry name" value="WD_REPEATS_REGION"/>
    <property type="match status" value="3"/>
</dbReference>
<gene>
    <name evidence="5" type="ORF">ES692_16395</name>
</gene>
<dbReference type="Proteomes" id="UP000321938">
    <property type="component" value="Unassembled WGS sequence"/>
</dbReference>
<dbReference type="InterPro" id="IPR045184">
    <property type="entry name" value="SMU1"/>
</dbReference>